<sequence>MAQLTEAEIKEHAQKILVEFEDGWQWKDLFTIVPVAMEVVEDASEMTGAEKQASVEAILDYVIDNTDTPWLPDKFIDPILKEAVKYLIPTIADAAKGKFGVNKSVRAGADAAAATEDAG</sequence>
<comment type="caution">
    <text evidence="1">The sequence shown here is derived from an EMBL/GenBank/DDBJ whole genome shotgun (WGS) entry which is preliminary data.</text>
</comment>
<evidence type="ECO:0000313" key="1">
    <source>
        <dbReference type="EMBL" id="EDM75292.1"/>
    </source>
</evidence>
<gene>
    <name evidence="1" type="ORF">PPSIR1_25981</name>
</gene>
<organism evidence="1 2">
    <name type="scientific">Plesiocystis pacifica SIR-1</name>
    <dbReference type="NCBI Taxonomy" id="391625"/>
    <lineage>
        <taxon>Bacteria</taxon>
        <taxon>Pseudomonadati</taxon>
        <taxon>Myxococcota</taxon>
        <taxon>Polyangia</taxon>
        <taxon>Nannocystales</taxon>
        <taxon>Nannocystaceae</taxon>
        <taxon>Plesiocystis</taxon>
    </lineage>
</organism>
<dbReference type="RefSeq" id="WP_006975531.1">
    <property type="nucleotide sequence ID" value="NZ_ABCS01000096.1"/>
</dbReference>
<keyword evidence="2" id="KW-1185">Reference proteome</keyword>
<dbReference type="Proteomes" id="UP000005801">
    <property type="component" value="Unassembled WGS sequence"/>
</dbReference>
<dbReference type="EMBL" id="ABCS01000096">
    <property type="protein sequence ID" value="EDM75292.1"/>
    <property type="molecule type" value="Genomic_DNA"/>
</dbReference>
<dbReference type="AlphaFoldDB" id="A6GFP1"/>
<evidence type="ECO:0000313" key="2">
    <source>
        <dbReference type="Proteomes" id="UP000005801"/>
    </source>
</evidence>
<protein>
    <submittedName>
        <fullName evidence="1">Uncharacterized protein</fullName>
    </submittedName>
</protein>
<name>A6GFP1_9BACT</name>
<proteinExistence type="predicted"/>
<accession>A6GFP1</accession>
<reference evidence="1 2" key="1">
    <citation type="submission" date="2007-06" db="EMBL/GenBank/DDBJ databases">
        <authorList>
            <person name="Shimkets L."/>
            <person name="Ferriera S."/>
            <person name="Johnson J."/>
            <person name="Kravitz S."/>
            <person name="Beeson K."/>
            <person name="Sutton G."/>
            <person name="Rogers Y.-H."/>
            <person name="Friedman R."/>
            <person name="Frazier M."/>
            <person name="Venter J.C."/>
        </authorList>
    </citation>
    <scope>NUCLEOTIDE SEQUENCE [LARGE SCALE GENOMIC DNA]</scope>
    <source>
        <strain evidence="1 2">SIR-1</strain>
    </source>
</reference>